<organism evidence="2 3">
    <name type="scientific">Halopenitus persicus</name>
    <dbReference type="NCBI Taxonomy" id="1048396"/>
    <lineage>
        <taxon>Archaea</taxon>
        <taxon>Methanobacteriati</taxon>
        <taxon>Methanobacteriota</taxon>
        <taxon>Stenosarchaea group</taxon>
        <taxon>Halobacteria</taxon>
        <taxon>Halobacteriales</taxon>
        <taxon>Haloferacaceae</taxon>
        <taxon>Halopenitus</taxon>
    </lineage>
</organism>
<accession>A0A1H3EUZ2</accession>
<dbReference type="RefSeq" id="WP_092730697.1">
    <property type="nucleotide sequence ID" value="NZ_FNPC01000001.1"/>
</dbReference>
<dbReference type="EMBL" id="FNPC01000001">
    <property type="protein sequence ID" value="SDX82582.1"/>
    <property type="molecule type" value="Genomic_DNA"/>
</dbReference>
<feature type="compositionally biased region" description="Basic and acidic residues" evidence="1">
    <location>
        <begin position="33"/>
        <end position="45"/>
    </location>
</feature>
<evidence type="ECO:0000256" key="1">
    <source>
        <dbReference type="SAM" id="MobiDB-lite"/>
    </source>
</evidence>
<protein>
    <recommendedName>
        <fullName evidence="4">UbiD operon protein</fullName>
    </recommendedName>
</protein>
<name>A0A1H3EUZ2_9EURY</name>
<evidence type="ECO:0000313" key="3">
    <source>
        <dbReference type="Proteomes" id="UP000199079"/>
    </source>
</evidence>
<dbReference type="Proteomes" id="UP000199079">
    <property type="component" value="Unassembled WGS sequence"/>
</dbReference>
<keyword evidence="3" id="KW-1185">Reference proteome</keyword>
<feature type="region of interest" description="Disordered" evidence="1">
    <location>
        <begin position="33"/>
        <end position="53"/>
    </location>
</feature>
<dbReference type="OrthoDB" id="258012at2157"/>
<proteinExistence type="predicted"/>
<gene>
    <name evidence="2" type="ORF">SAMN05216564_101611</name>
</gene>
<dbReference type="AlphaFoldDB" id="A0A1H3EUZ2"/>
<evidence type="ECO:0000313" key="2">
    <source>
        <dbReference type="EMBL" id="SDX82582.1"/>
    </source>
</evidence>
<sequence length="167" mass="19155">MPGTYVTSETNLPPDPEDGEIRLQVTDQHTKEIFDTRARVSRDPDSLEDPEPLTVLKGPHENVEERWYIDVIETDVEEPDVDVELLESIMDETAARNNVINTRSREVKAILLYLERTGEFESVSEASRQLMLDHLAEEYPELLEAYIDRKVERDRDGLRSALTDAGE</sequence>
<evidence type="ECO:0008006" key="4">
    <source>
        <dbReference type="Google" id="ProtNLM"/>
    </source>
</evidence>
<reference evidence="3" key="1">
    <citation type="submission" date="2016-10" db="EMBL/GenBank/DDBJ databases">
        <authorList>
            <person name="Varghese N."/>
            <person name="Submissions S."/>
        </authorList>
    </citation>
    <scope>NUCLEOTIDE SEQUENCE [LARGE SCALE GENOMIC DNA]</scope>
    <source>
        <strain evidence="3">DC30,IBRC 10041,KCTC 4046</strain>
    </source>
</reference>